<dbReference type="GO" id="GO:0004222">
    <property type="term" value="F:metalloendopeptidase activity"/>
    <property type="evidence" value="ECO:0007669"/>
    <property type="project" value="InterPro"/>
</dbReference>
<evidence type="ECO:0000256" key="3">
    <source>
        <dbReference type="ARBA" id="ARBA00022723"/>
    </source>
</evidence>
<dbReference type="GO" id="GO:0008270">
    <property type="term" value="F:zinc ion binding"/>
    <property type="evidence" value="ECO:0007669"/>
    <property type="project" value="UniProtKB-UniRule"/>
</dbReference>
<evidence type="ECO:0000313" key="8">
    <source>
        <dbReference type="EMBL" id="SMO58650.1"/>
    </source>
</evidence>
<dbReference type="Gene3D" id="3.40.390.30">
    <property type="entry name" value="Metalloproteases ('zincins'), catalytic domain"/>
    <property type="match status" value="1"/>
</dbReference>
<dbReference type="HAMAP" id="MF_00009">
    <property type="entry name" value="Endoribonucl_YbeY"/>
    <property type="match status" value="1"/>
</dbReference>
<feature type="binding site" evidence="7">
    <location>
        <position position="116"/>
    </location>
    <ligand>
        <name>Zn(2+)</name>
        <dbReference type="ChEBI" id="CHEBI:29105"/>
        <note>catalytic</note>
    </ligand>
</feature>
<evidence type="ECO:0000313" key="9">
    <source>
        <dbReference type="Proteomes" id="UP000319040"/>
    </source>
</evidence>
<dbReference type="InterPro" id="IPR023091">
    <property type="entry name" value="MetalPrtase_cat_dom_sf_prd"/>
</dbReference>
<dbReference type="NCBIfam" id="TIGR00043">
    <property type="entry name" value="rRNA maturation RNase YbeY"/>
    <property type="match status" value="1"/>
</dbReference>
<keyword evidence="3 7" id="KW-0479">Metal-binding</keyword>
<dbReference type="PROSITE" id="PS01306">
    <property type="entry name" value="UPF0054"/>
    <property type="match status" value="1"/>
</dbReference>
<dbReference type="PANTHER" id="PTHR46986">
    <property type="entry name" value="ENDORIBONUCLEASE YBEY, CHLOROPLASTIC"/>
    <property type="match status" value="1"/>
</dbReference>
<accession>A0A521CIX4</accession>
<dbReference type="EC" id="3.1.-.-" evidence="7"/>
<keyword evidence="7" id="KW-0698">rRNA processing</keyword>
<keyword evidence="4 7" id="KW-0255">Endonuclease</keyword>
<proteinExistence type="inferred from homology"/>
<gene>
    <name evidence="7" type="primary">ybeY</name>
    <name evidence="8" type="ORF">SAMN06265379_103133</name>
</gene>
<dbReference type="GO" id="GO:0004521">
    <property type="term" value="F:RNA endonuclease activity"/>
    <property type="evidence" value="ECO:0007669"/>
    <property type="project" value="UniProtKB-UniRule"/>
</dbReference>
<keyword evidence="2 7" id="KW-0540">Nuclease</keyword>
<name>A0A521CIX4_SACCC</name>
<keyword evidence="9" id="KW-1185">Reference proteome</keyword>
<comment type="cofactor">
    <cofactor evidence="7">
        <name>Zn(2+)</name>
        <dbReference type="ChEBI" id="CHEBI:29105"/>
    </cofactor>
    <text evidence="7">Binds 1 zinc ion.</text>
</comment>
<dbReference type="SUPFAM" id="SSF55486">
    <property type="entry name" value="Metalloproteases ('zincins'), catalytic domain"/>
    <property type="match status" value="1"/>
</dbReference>
<keyword evidence="7" id="KW-0963">Cytoplasm</keyword>
<dbReference type="EMBL" id="FXTB01000003">
    <property type="protein sequence ID" value="SMO58650.1"/>
    <property type="molecule type" value="Genomic_DNA"/>
</dbReference>
<dbReference type="OrthoDB" id="9811984at2"/>
<evidence type="ECO:0000256" key="2">
    <source>
        <dbReference type="ARBA" id="ARBA00022722"/>
    </source>
</evidence>
<dbReference type="GO" id="GO:0005737">
    <property type="term" value="C:cytoplasm"/>
    <property type="evidence" value="ECO:0007669"/>
    <property type="project" value="UniProtKB-SubCell"/>
</dbReference>
<evidence type="ECO:0000256" key="6">
    <source>
        <dbReference type="ARBA" id="ARBA00022833"/>
    </source>
</evidence>
<keyword evidence="6 7" id="KW-0862">Zinc</keyword>
<dbReference type="InterPro" id="IPR002036">
    <property type="entry name" value="YbeY"/>
</dbReference>
<dbReference type="Proteomes" id="UP000319040">
    <property type="component" value="Unassembled WGS sequence"/>
</dbReference>
<dbReference type="RefSeq" id="WP_142532851.1">
    <property type="nucleotide sequence ID" value="NZ_FXTB01000003.1"/>
</dbReference>
<dbReference type="PANTHER" id="PTHR46986:SF1">
    <property type="entry name" value="ENDORIBONUCLEASE YBEY, CHLOROPLASTIC"/>
    <property type="match status" value="1"/>
</dbReference>
<comment type="similarity">
    <text evidence="1 7">Belongs to the endoribonuclease YbeY family.</text>
</comment>
<dbReference type="GO" id="GO:0006364">
    <property type="term" value="P:rRNA processing"/>
    <property type="evidence" value="ECO:0007669"/>
    <property type="project" value="UniProtKB-UniRule"/>
</dbReference>
<evidence type="ECO:0000256" key="1">
    <source>
        <dbReference type="ARBA" id="ARBA00010875"/>
    </source>
</evidence>
<dbReference type="AlphaFoldDB" id="A0A521CIX4"/>
<evidence type="ECO:0000256" key="4">
    <source>
        <dbReference type="ARBA" id="ARBA00022759"/>
    </source>
</evidence>
<evidence type="ECO:0000256" key="5">
    <source>
        <dbReference type="ARBA" id="ARBA00022801"/>
    </source>
</evidence>
<protein>
    <recommendedName>
        <fullName evidence="7">Endoribonuclease YbeY</fullName>
        <ecNumber evidence="7">3.1.-.-</ecNumber>
    </recommendedName>
</protein>
<dbReference type="Pfam" id="PF02130">
    <property type="entry name" value="YbeY"/>
    <property type="match status" value="1"/>
</dbReference>
<comment type="subcellular location">
    <subcellularLocation>
        <location evidence="7">Cytoplasm</location>
    </subcellularLocation>
</comment>
<dbReference type="InterPro" id="IPR020549">
    <property type="entry name" value="YbeY_CS"/>
</dbReference>
<feature type="binding site" evidence="7">
    <location>
        <position position="110"/>
    </location>
    <ligand>
        <name>Zn(2+)</name>
        <dbReference type="ChEBI" id="CHEBI:29105"/>
        <note>catalytic</note>
    </ligand>
</feature>
<sequence length="139" mass="16343">MINYSFEDIKDIKLNKDLIDRWIIQLLANDGWVAKEISFIFCSDAYILKINKAYLQHNYYTDIITFDYCIDSYISGDIFISLDTVRNNADDYNTTFKQELYRVIIHGILHLMGFKDKTPQQAAIMRQKEEEALALLKTI</sequence>
<feature type="binding site" evidence="7">
    <location>
        <position position="106"/>
    </location>
    <ligand>
        <name>Zn(2+)</name>
        <dbReference type="ChEBI" id="CHEBI:29105"/>
        <note>catalytic</note>
    </ligand>
</feature>
<keyword evidence="5 7" id="KW-0378">Hydrolase</keyword>
<organism evidence="8 9">
    <name type="scientific">Saccharicrinis carchari</name>
    <dbReference type="NCBI Taxonomy" id="1168039"/>
    <lineage>
        <taxon>Bacteria</taxon>
        <taxon>Pseudomonadati</taxon>
        <taxon>Bacteroidota</taxon>
        <taxon>Bacteroidia</taxon>
        <taxon>Marinilabiliales</taxon>
        <taxon>Marinilabiliaceae</taxon>
        <taxon>Saccharicrinis</taxon>
    </lineage>
</organism>
<reference evidence="8 9" key="1">
    <citation type="submission" date="2017-05" db="EMBL/GenBank/DDBJ databases">
        <authorList>
            <person name="Varghese N."/>
            <person name="Submissions S."/>
        </authorList>
    </citation>
    <scope>NUCLEOTIDE SEQUENCE [LARGE SCALE GENOMIC DNA]</scope>
    <source>
        <strain evidence="8 9">DSM 27040</strain>
    </source>
</reference>
<keyword evidence="7" id="KW-0690">Ribosome biogenesis</keyword>
<comment type="function">
    <text evidence="7">Single strand-specific metallo-endoribonuclease involved in late-stage 70S ribosome quality control and in maturation of the 3' terminus of the 16S rRNA.</text>
</comment>
<evidence type="ECO:0000256" key="7">
    <source>
        <dbReference type="HAMAP-Rule" id="MF_00009"/>
    </source>
</evidence>